<proteinExistence type="predicted"/>
<name>A0A0E9Q868_ANGAN</name>
<dbReference type="AlphaFoldDB" id="A0A0E9Q868"/>
<protein>
    <submittedName>
        <fullName evidence="1">Uncharacterized protein</fullName>
    </submittedName>
</protein>
<reference evidence="1" key="2">
    <citation type="journal article" date="2015" name="Fish Shellfish Immunol.">
        <title>Early steps in the European eel (Anguilla anguilla)-Vibrio vulnificus interaction in the gills: Role of the RtxA13 toxin.</title>
        <authorList>
            <person name="Callol A."/>
            <person name="Pajuelo D."/>
            <person name="Ebbesson L."/>
            <person name="Teles M."/>
            <person name="MacKenzie S."/>
            <person name="Amaro C."/>
        </authorList>
    </citation>
    <scope>NUCLEOTIDE SEQUENCE</scope>
</reference>
<sequence>MRKGQGRLGEDLRDLVGGISLRGSNLGRGTVGGQYGGGLMDLRGWISMWEGPANPRRVRGQALFDITLNTL</sequence>
<reference evidence="1" key="1">
    <citation type="submission" date="2014-11" db="EMBL/GenBank/DDBJ databases">
        <authorList>
            <person name="Amaro Gonzalez C."/>
        </authorList>
    </citation>
    <scope>NUCLEOTIDE SEQUENCE</scope>
</reference>
<organism evidence="1">
    <name type="scientific">Anguilla anguilla</name>
    <name type="common">European freshwater eel</name>
    <name type="synonym">Muraena anguilla</name>
    <dbReference type="NCBI Taxonomy" id="7936"/>
    <lineage>
        <taxon>Eukaryota</taxon>
        <taxon>Metazoa</taxon>
        <taxon>Chordata</taxon>
        <taxon>Craniata</taxon>
        <taxon>Vertebrata</taxon>
        <taxon>Euteleostomi</taxon>
        <taxon>Actinopterygii</taxon>
        <taxon>Neopterygii</taxon>
        <taxon>Teleostei</taxon>
        <taxon>Anguilliformes</taxon>
        <taxon>Anguillidae</taxon>
        <taxon>Anguilla</taxon>
    </lineage>
</organism>
<accession>A0A0E9Q868</accession>
<dbReference type="EMBL" id="GBXM01096037">
    <property type="protein sequence ID" value="JAH12540.1"/>
    <property type="molecule type" value="Transcribed_RNA"/>
</dbReference>
<evidence type="ECO:0000313" key="1">
    <source>
        <dbReference type="EMBL" id="JAH12540.1"/>
    </source>
</evidence>